<proteinExistence type="predicted"/>
<evidence type="ECO:0000313" key="8">
    <source>
        <dbReference type="Proteomes" id="UP000094224"/>
    </source>
</evidence>
<keyword evidence="2 5" id="KW-0812">Transmembrane</keyword>
<evidence type="ECO:0000256" key="5">
    <source>
        <dbReference type="SAM" id="Phobius"/>
    </source>
</evidence>
<accession>A0A1E3ST71</accession>
<dbReference type="Proteomes" id="UP000094224">
    <property type="component" value="Unassembled WGS sequence"/>
</dbReference>
<comment type="caution">
    <text evidence="7">The sequence shown here is derived from an EMBL/GenBank/DDBJ whole genome shotgun (WGS) entry which is preliminary data.</text>
</comment>
<dbReference type="Pfam" id="PF02656">
    <property type="entry name" value="DUF202"/>
    <property type="match status" value="1"/>
</dbReference>
<evidence type="ECO:0000313" key="7">
    <source>
        <dbReference type="EMBL" id="ODR05356.1"/>
    </source>
</evidence>
<keyword evidence="3 5" id="KW-1133">Transmembrane helix</keyword>
<keyword evidence="4 5" id="KW-0472">Membrane</keyword>
<feature type="transmembrane region" description="Helical" evidence="5">
    <location>
        <begin position="21"/>
        <end position="41"/>
    </location>
</feature>
<dbReference type="AlphaFoldDB" id="A0A1E3ST71"/>
<feature type="transmembrane region" description="Helical" evidence="5">
    <location>
        <begin position="94"/>
        <end position="115"/>
    </location>
</feature>
<dbReference type="RefSeq" id="WP_069400934.1">
    <property type="nucleotide sequence ID" value="NZ_JACKTB010000108.1"/>
</dbReference>
<evidence type="ECO:0000256" key="3">
    <source>
        <dbReference type="ARBA" id="ARBA00022989"/>
    </source>
</evidence>
<sequence length="117" mass="12447">MIRQAENKVDCRFILANERTFLAWQRTALGLLAATVALLQLVPGHAVHGMQYLVAPVLGTLAVVSAGAGLVRWRRVDRAIRCAEGLPHHRIPALLASGLVLLGLVVLTLAVIAAVDG</sequence>
<feature type="transmembrane region" description="Helical" evidence="5">
    <location>
        <begin position="53"/>
        <end position="73"/>
    </location>
</feature>
<dbReference type="InterPro" id="IPR003807">
    <property type="entry name" value="DUF202"/>
</dbReference>
<protein>
    <recommendedName>
        <fullName evidence="6">DUF202 domain-containing protein</fullName>
    </recommendedName>
</protein>
<dbReference type="STRING" id="243061.AWC25_17975"/>
<organism evidence="7 8">
    <name type="scientific">Mycobacterium sherrisii</name>
    <dbReference type="NCBI Taxonomy" id="243061"/>
    <lineage>
        <taxon>Bacteria</taxon>
        <taxon>Bacillati</taxon>
        <taxon>Actinomycetota</taxon>
        <taxon>Actinomycetes</taxon>
        <taxon>Mycobacteriales</taxon>
        <taxon>Mycobacteriaceae</taxon>
        <taxon>Mycobacterium</taxon>
        <taxon>Mycobacterium simiae complex</taxon>
    </lineage>
</organism>
<evidence type="ECO:0000256" key="2">
    <source>
        <dbReference type="ARBA" id="ARBA00022692"/>
    </source>
</evidence>
<evidence type="ECO:0000259" key="6">
    <source>
        <dbReference type="Pfam" id="PF02656"/>
    </source>
</evidence>
<reference evidence="8" key="1">
    <citation type="submission" date="2016-09" db="EMBL/GenBank/DDBJ databases">
        <authorList>
            <person name="Greninger A.L."/>
            <person name="Jerome K.R."/>
            <person name="Mcnair B."/>
            <person name="Wallis C."/>
            <person name="Fang F."/>
        </authorList>
    </citation>
    <scope>NUCLEOTIDE SEQUENCE [LARGE SCALE GENOMIC DNA]</scope>
    <source>
        <strain evidence="8">BC1_M4</strain>
    </source>
</reference>
<dbReference type="GO" id="GO:0012505">
    <property type="term" value="C:endomembrane system"/>
    <property type="evidence" value="ECO:0007669"/>
    <property type="project" value="UniProtKB-SubCell"/>
</dbReference>
<keyword evidence="8" id="KW-1185">Reference proteome</keyword>
<name>A0A1E3ST71_9MYCO</name>
<feature type="domain" description="DUF202" evidence="6">
    <location>
        <begin position="12"/>
        <end position="79"/>
    </location>
</feature>
<gene>
    <name evidence="7" type="ORF">BHQ21_14215</name>
</gene>
<evidence type="ECO:0000256" key="4">
    <source>
        <dbReference type="ARBA" id="ARBA00023136"/>
    </source>
</evidence>
<dbReference type="EMBL" id="MIHC01000023">
    <property type="protein sequence ID" value="ODR05356.1"/>
    <property type="molecule type" value="Genomic_DNA"/>
</dbReference>
<dbReference type="OrthoDB" id="582337at2"/>
<comment type="subcellular location">
    <subcellularLocation>
        <location evidence="1">Endomembrane system</location>
        <topology evidence="1">Multi-pass membrane protein</topology>
    </subcellularLocation>
</comment>
<evidence type="ECO:0000256" key="1">
    <source>
        <dbReference type="ARBA" id="ARBA00004127"/>
    </source>
</evidence>